<proteinExistence type="inferred from homology"/>
<comment type="caution">
    <text evidence="4">Lacks conserved residue(s) required for the propagation of feature annotation.</text>
</comment>
<dbReference type="PIRSF" id="PIRSF006305">
    <property type="entry name" value="Maf"/>
    <property type="match status" value="1"/>
</dbReference>
<dbReference type="InterPro" id="IPR029001">
    <property type="entry name" value="ITPase-like_fam"/>
</dbReference>
<dbReference type="STRING" id="525898.Sdel_1665"/>
<dbReference type="eggNOG" id="COG0424">
    <property type="taxonomic scope" value="Bacteria"/>
</dbReference>
<keyword evidence="4" id="KW-0963">Cytoplasm</keyword>
<dbReference type="AlphaFoldDB" id="D1B3L0"/>
<dbReference type="HAMAP" id="MF_00528">
    <property type="entry name" value="Maf"/>
    <property type="match status" value="1"/>
</dbReference>
<comment type="catalytic activity">
    <reaction evidence="4">
        <text>a ribonucleoside 5'-triphosphate + H2O = a ribonucleoside 5'-phosphate + diphosphate + H(+)</text>
        <dbReference type="Rhea" id="RHEA:23996"/>
        <dbReference type="ChEBI" id="CHEBI:15377"/>
        <dbReference type="ChEBI" id="CHEBI:15378"/>
        <dbReference type="ChEBI" id="CHEBI:33019"/>
        <dbReference type="ChEBI" id="CHEBI:58043"/>
        <dbReference type="ChEBI" id="CHEBI:61557"/>
        <dbReference type="EC" id="3.6.1.9"/>
    </reaction>
</comment>
<organism evidence="5 6">
    <name type="scientific">Sulfurospirillum deleyianum (strain ATCC 51133 / DSM 6946 / 5175)</name>
    <dbReference type="NCBI Taxonomy" id="525898"/>
    <lineage>
        <taxon>Bacteria</taxon>
        <taxon>Pseudomonadati</taxon>
        <taxon>Campylobacterota</taxon>
        <taxon>Epsilonproteobacteria</taxon>
        <taxon>Campylobacterales</taxon>
        <taxon>Sulfurospirillaceae</taxon>
        <taxon>Sulfurospirillum</taxon>
    </lineage>
</organism>
<keyword evidence="6" id="KW-1185">Reference proteome</keyword>
<accession>D1B3L0</accession>
<dbReference type="InterPro" id="IPR003697">
    <property type="entry name" value="Maf-like"/>
</dbReference>
<dbReference type="Proteomes" id="UP000002222">
    <property type="component" value="Chromosome"/>
</dbReference>
<dbReference type="PANTHER" id="PTHR43213">
    <property type="entry name" value="BIFUNCTIONAL DTTP/UTP PYROPHOSPHATASE/METHYLTRANSFERASE PROTEIN-RELATED"/>
    <property type="match status" value="1"/>
</dbReference>
<dbReference type="GO" id="GO:0047429">
    <property type="term" value="F:nucleoside triphosphate diphosphatase activity"/>
    <property type="evidence" value="ECO:0007669"/>
    <property type="project" value="UniProtKB-EC"/>
</dbReference>
<evidence type="ECO:0000256" key="3">
    <source>
        <dbReference type="ARBA" id="ARBA00023080"/>
    </source>
</evidence>
<evidence type="ECO:0000256" key="1">
    <source>
        <dbReference type="ARBA" id="ARBA00001968"/>
    </source>
</evidence>
<evidence type="ECO:0000313" key="5">
    <source>
        <dbReference type="EMBL" id="ACZ12680.1"/>
    </source>
</evidence>
<sequence>MMQQIVLGSSSQTRAEILRAHSIPFIQRECGFDEEQLSLQNPAHFVYHATKGKMQSYLASYALDRAVLCADTVVTAHGEILRKAKDVEDARRILERQSGSRVSILTCMMYKSAKCEMMDLSATHYRFKPFDKASLEAYLQGDEWKGKAGACMVEGFCKSYIEEVVGLESTAMGLSIEKLIPFLS</sequence>
<comment type="cofactor">
    <cofactor evidence="1 4">
        <name>a divalent metal cation</name>
        <dbReference type="ChEBI" id="CHEBI:60240"/>
    </cofactor>
</comment>
<dbReference type="GO" id="GO:0009117">
    <property type="term" value="P:nucleotide metabolic process"/>
    <property type="evidence" value="ECO:0007669"/>
    <property type="project" value="UniProtKB-KW"/>
</dbReference>
<dbReference type="RefSeq" id="WP_012857430.1">
    <property type="nucleotide sequence ID" value="NC_013512.1"/>
</dbReference>
<dbReference type="Gene3D" id="3.90.950.10">
    <property type="match status" value="1"/>
</dbReference>
<dbReference type="SUPFAM" id="SSF52972">
    <property type="entry name" value="ITPase-like"/>
    <property type="match status" value="1"/>
</dbReference>
<protein>
    <recommendedName>
        <fullName evidence="4">Nucleoside triphosphate pyrophosphatase</fullName>
        <ecNumber evidence="4">3.6.1.9</ecNumber>
    </recommendedName>
    <alternativeName>
        <fullName evidence="4">Nucleotide pyrophosphatase</fullName>
        <shortName evidence="4">Nucleotide PPase</shortName>
    </alternativeName>
</protein>
<reference evidence="5 6" key="2">
    <citation type="journal article" date="2010" name="Stand. Genomic Sci.">
        <title>Complete genome sequence of Sulfurospirillum deleyianum type strain (5175).</title>
        <authorList>
            <person name="Sikorski J."/>
            <person name="Lapidus A."/>
            <person name="Copeland A."/>
            <person name="Glavina Del Rio T."/>
            <person name="Nolan M."/>
            <person name="Lucas S."/>
            <person name="Chen F."/>
            <person name="Tice H."/>
            <person name="Cheng J.F."/>
            <person name="Saunders E."/>
            <person name="Bruce D."/>
            <person name="Goodwin L."/>
            <person name="Pitluck S."/>
            <person name="Ovchinnikova G."/>
            <person name="Pati A."/>
            <person name="Ivanova N."/>
            <person name="Mavromatis K."/>
            <person name="Chen A."/>
            <person name="Palaniappan K."/>
            <person name="Chain P."/>
            <person name="Land M."/>
            <person name="Hauser L."/>
            <person name="Chang Y.J."/>
            <person name="Jeffries C.D."/>
            <person name="Brettin T."/>
            <person name="Detter J.C."/>
            <person name="Han C."/>
            <person name="Rohde M."/>
            <person name="Lang E."/>
            <person name="Spring S."/>
            <person name="Goker M."/>
            <person name="Bristow J."/>
            <person name="Eisen J.A."/>
            <person name="Markowitz V."/>
            <person name="Hugenholtz P."/>
            <person name="Kyrpides N.C."/>
            <person name="Klenk H.P."/>
        </authorList>
    </citation>
    <scope>NUCLEOTIDE SEQUENCE [LARGE SCALE GENOMIC DNA]</scope>
    <source>
        <strain evidence="6">ATCC 51133 / DSM 6946 / 5175</strain>
    </source>
</reference>
<keyword evidence="2 4" id="KW-0378">Hydrolase</keyword>
<evidence type="ECO:0000256" key="4">
    <source>
        <dbReference type="HAMAP-Rule" id="MF_00528"/>
    </source>
</evidence>
<comment type="catalytic activity">
    <reaction evidence="4">
        <text>a 2'-deoxyribonucleoside 5'-triphosphate + H2O = a 2'-deoxyribonucleoside 5'-phosphate + diphosphate + H(+)</text>
        <dbReference type="Rhea" id="RHEA:44644"/>
        <dbReference type="ChEBI" id="CHEBI:15377"/>
        <dbReference type="ChEBI" id="CHEBI:15378"/>
        <dbReference type="ChEBI" id="CHEBI:33019"/>
        <dbReference type="ChEBI" id="CHEBI:61560"/>
        <dbReference type="ChEBI" id="CHEBI:65317"/>
        <dbReference type="EC" id="3.6.1.9"/>
    </reaction>
</comment>
<dbReference type="NCBIfam" id="NF003141">
    <property type="entry name" value="PRK04056.1"/>
    <property type="match status" value="1"/>
</dbReference>
<keyword evidence="3 4" id="KW-0546">Nucleotide metabolism</keyword>
<gene>
    <name evidence="5" type="ordered locus">Sdel_1665</name>
</gene>
<comment type="similarity">
    <text evidence="4">Belongs to the Maf family.</text>
</comment>
<dbReference type="Pfam" id="PF02545">
    <property type="entry name" value="Maf"/>
    <property type="match status" value="1"/>
</dbReference>
<comment type="function">
    <text evidence="4">Nucleoside triphosphate pyrophosphatase. May have a dual role in cell division arrest and in preventing the incorporation of modified nucleotides into cellular nucleic acids.</text>
</comment>
<dbReference type="NCBIfam" id="TIGR00172">
    <property type="entry name" value="maf"/>
    <property type="match status" value="1"/>
</dbReference>
<reference evidence="6" key="1">
    <citation type="submission" date="2009-11" db="EMBL/GenBank/DDBJ databases">
        <title>The complete genome of Sulfurospirillum deleyianum DSM 6946.</title>
        <authorList>
            <consortium name="US DOE Joint Genome Institute (JGI-PGF)"/>
            <person name="Lucas S."/>
            <person name="Copeland A."/>
            <person name="Lapidus A."/>
            <person name="Glavina del Rio T."/>
            <person name="Dalin E."/>
            <person name="Tice H."/>
            <person name="Bruce D."/>
            <person name="Goodwin L."/>
            <person name="Pitluck S."/>
            <person name="Kyrpides N."/>
            <person name="Mavromatis K."/>
            <person name="Ivanova N."/>
            <person name="Ovchinnikova G."/>
            <person name="Munk A.C."/>
            <person name="Lu M."/>
            <person name="Brettin T."/>
            <person name="Detter J.C."/>
            <person name="Han C."/>
            <person name="Tapia R."/>
            <person name="Larimer F."/>
            <person name="Land M."/>
            <person name="Hauser L."/>
            <person name="Markowitz V."/>
            <person name="Cheng J.F."/>
            <person name="Hugenholtz P."/>
            <person name="Woyke T."/>
            <person name="Wu D."/>
            <person name="Aumann P."/>
            <person name="Schneider S."/>
            <person name="Lang E."/>
            <person name="Spring S."/>
            <person name="Klenk H.P."/>
            <person name="Eisen J.A."/>
        </authorList>
    </citation>
    <scope>NUCLEOTIDE SEQUENCE [LARGE SCALE GENOMIC DNA]</scope>
    <source>
        <strain evidence="6">ATCC 51133 / DSM 6946 / 5175</strain>
    </source>
</reference>
<dbReference type="GO" id="GO:0005737">
    <property type="term" value="C:cytoplasm"/>
    <property type="evidence" value="ECO:0007669"/>
    <property type="project" value="UniProtKB-SubCell"/>
</dbReference>
<dbReference type="KEGG" id="sdl:Sdel_1665"/>
<evidence type="ECO:0000313" key="6">
    <source>
        <dbReference type="Proteomes" id="UP000002222"/>
    </source>
</evidence>
<dbReference type="EMBL" id="CP001816">
    <property type="protein sequence ID" value="ACZ12680.1"/>
    <property type="molecule type" value="Genomic_DNA"/>
</dbReference>
<dbReference type="HOGENOM" id="CLU_040416_2_2_7"/>
<dbReference type="PANTHER" id="PTHR43213:SF5">
    <property type="entry name" value="BIFUNCTIONAL DTTP_UTP PYROPHOSPHATASE_METHYLTRANSFERASE PROTEIN-RELATED"/>
    <property type="match status" value="1"/>
</dbReference>
<feature type="active site" description="Proton acceptor" evidence="4">
    <location>
        <position position="71"/>
    </location>
</feature>
<dbReference type="EC" id="3.6.1.9" evidence="4"/>
<evidence type="ECO:0000256" key="2">
    <source>
        <dbReference type="ARBA" id="ARBA00022801"/>
    </source>
</evidence>
<name>D1B3L0_SULD5</name>
<comment type="subcellular location">
    <subcellularLocation>
        <location evidence="4">Cytoplasm</location>
    </subcellularLocation>
</comment>